<dbReference type="InterPro" id="IPR027165">
    <property type="entry name" value="CND3"/>
</dbReference>
<evidence type="ECO:0000256" key="8">
    <source>
        <dbReference type="SAM" id="MobiDB-lite"/>
    </source>
</evidence>
<dbReference type="GO" id="GO:0005694">
    <property type="term" value="C:chromosome"/>
    <property type="evidence" value="ECO:0007669"/>
    <property type="project" value="UniProtKB-SubCell"/>
</dbReference>
<comment type="subcellular location">
    <subcellularLocation>
        <location evidence="1">Chromosome</location>
    </subcellularLocation>
</comment>
<comment type="similarity">
    <text evidence="2">Belongs to the CND3 (condensin subunit 3) family.</text>
</comment>
<evidence type="ECO:0000256" key="7">
    <source>
        <dbReference type="ARBA" id="ARBA00023306"/>
    </source>
</evidence>
<gene>
    <name evidence="10" type="ORF">CASFOL_023395</name>
</gene>
<keyword evidence="11" id="KW-1185">Reference proteome</keyword>
<evidence type="ECO:0000256" key="5">
    <source>
        <dbReference type="ARBA" id="ARBA00022776"/>
    </source>
</evidence>
<keyword evidence="6" id="KW-0226">DNA condensation</keyword>
<feature type="compositionally biased region" description="Basic and acidic residues" evidence="8">
    <location>
        <begin position="1056"/>
        <end position="1065"/>
    </location>
</feature>
<organism evidence="10 11">
    <name type="scientific">Castilleja foliolosa</name>
    <dbReference type="NCBI Taxonomy" id="1961234"/>
    <lineage>
        <taxon>Eukaryota</taxon>
        <taxon>Viridiplantae</taxon>
        <taxon>Streptophyta</taxon>
        <taxon>Embryophyta</taxon>
        <taxon>Tracheophyta</taxon>
        <taxon>Spermatophyta</taxon>
        <taxon>Magnoliopsida</taxon>
        <taxon>eudicotyledons</taxon>
        <taxon>Gunneridae</taxon>
        <taxon>Pentapetalae</taxon>
        <taxon>asterids</taxon>
        <taxon>lamiids</taxon>
        <taxon>Lamiales</taxon>
        <taxon>Orobanchaceae</taxon>
        <taxon>Pedicularideae</taxon>
        <taxon>Castillejinae</taxon>
        <taxon>Castilleja</taxon>
    </lineage>
</organism>
<dbReference type="InterPro" id="IPR025977">
    <property type="entry name" value="Cnd3_C"/>
</dbReference>
<keyword evidence="5" id="KW-0498">Mitosis</keyword>
<keyword evidence="7" id="KW-0131">Cell cycle</keyword>
<dbReference type="EMBL" id="JAVIJP010000032">
    <property type="protein sequence ID" value="KAL3630411.1"/>
    <property type="molecule type" value="Genomic_DNA"/>
</dbReference>
<dbReference type="PANTHER" id="PTHR14418:SF5">
    <property type="entry name" value="CONDENSIN COMPLEX SUBUNIT 3"/>
    <property type="match status" value="1"/>
</dbReference>
<comment type="caution">
    <text evidence="10">The sequence shown here is derived from an EMBL/GenBank/DDBJ whole genome shotgun (WGS) entry which is preliminary data.</text>
</comment>
<feature type="region of interest" description="Disordered" evidence="8">
    <location>
        <begin position="965"/>
        <end position="1065"/>
    </location>
</feature>
<evidence type="ECO:0000256" key="3">
    <source>
        <dbReference type="ARBA" id="ARBA00022454"/>
    </source>
</evidence>
<dbReference type="InterPro" id="IPR011989">
    <property type="entry name" value="ARM-like"/>
</dbReference>
<sequence length="1065" mass="118527">MQMAIEDSEENRKLSLKIVRIFDDVRTSHATHSRKLKELAALRSSSPAEFCAAFCKALTPIFNFQRRTASAERIIKYVSVFSCSHSTKDGCNDEFLENLLKFLLVASVASDKTARFRACQILSEIIMRLPDDAEVSNGLWDDVIECMMLRVGDKVPAVRTFAVRALARFANDSENNDILELFLEKLQLEQNGEVRKIIVMSLPPSSATLPMIVDSTLDVSESVRKAAYIVLASKYLLQNLSIKLRTTILQRGLTDRSTAVAKECLRMMKDEWLDKCCNGNIIELLKFLDVETYESVGELVMSTLLKAGLIKLQDGQTIRKFFKSNGDSSGGDCNHSIELMDAEVALFWRMVCKHLNLEAHVRILQRQTTIGFRILFARCKAMLPDKGNNKKGSDAAMTMGTESAVYAEEASDNNDLLDSILPASISEYVDLVIAHIAAGSNYRFVSRQLLLLGALLDFSDASNRKFASEFVQGLLHKALDHDLDDNGNEVVIGDGFNLGGERDWAASVAELAKKVHAATGEFEEVVLRVAEELARPCRERTADFKQWLHCLAVVSLLLENTTSFRYMHGRAIDPVEILHSLLLPGAKHSNLDVQRASIRCLGLFGLLERRPSENIVKQLRLSFVKGPPTVTIMSAKALLDLGIWHGTDEMDKAMNCNLSSHLRDHKVSQTPVDFCNGSEDLDIELLDLLYAGLEHDWDGFVDVENNQSIHGILGEGLAKILLLSNKFGGSHASTHHLLLAKLINLYFSSENEELQRLKQCLSVFFEHYPSLSTKHKKCISWAFMPVIRSLWPGINGNAAGSTVMVSNMRKRAVQASRFMMQMMQVPLFVKETAKPDDNKGEDPVVDADQSTDFESGEEGLAIRIAVEVASFPGKKTAAEKSYIAALCRTLILLQFRVSEQGALKLMRMILPRVITCVAAEKDLTKEMRQMTERLLAIDRTPDEKLSTEQTNLILEKLELTVNLDDEADCMEVPPTPAPQSTRRSRPRRRARSKDESSSDDEVSPASVVPAVINSRSQRASKTAAMSKITAKTTTRIDEDDDADTEDDDDEAGSEVTSKDDSESSD</sequence>
<dbReference type="Proteomes" id="UP001632038">
    <property type="component" value="Unassembled WGS sequence"/>
</dbReference>
<evidence type="ECO:0000256" key="4">
    <source>
        <dbReference type="ARBA" id="ARBA00022618"/>
    </source>
</evidence>
<evidence type="ECO:0000256" key="1">
    <source>
        <dbReference type="ARBA" id="ARBA00004286"/>
    </source>
</evidence>
<evidence type="ECO:0000256" key="6">
    <source>
        <dbReference type="ARBA" id="ARBA00023067"/>
    </source>
</evidence>
<keyword evidence="4" id="KW-0132">Cell division</keyword>
<keyword evidence="3" id="KW-0158">Chromosome</keyword>
<feature type="compositionally biased region" description="Acidic residues" evidence="8">
    <location>
        <begin position="1037"/>
        <end position="1052"/>
    </location>
</feature>
<feature type="domain" description="Nuclear condensin complex subunit 3 C-terminal" evidence="9">
    <location>
        <begin position="549"/>
        <end position="894"/>
    </location>
</feature>
<dbReference type="GO" id="GO:0030261">
    <property type="term" value="P:chromosome condensation"/>
    <property type="evidence" value="ECO:0007669"/>
    <property type="project" value="UniProtKB-KW"/>
</dbReference>
<dbReference type="Pfam" id="PF12719">
    <property type="entry name" value="Cnd3"/>
    <property type="match status" value="1"/>
</dbReference>
<dbReference type="InterPro" id="IPR016024">
    <property type="entry name" value="ARM-type_fold"/>
</dbReference>
<reference evidence="11" key="1">
    <citation type="journal article" date="2024" name="IScience">
        <title>Strigolactones Initiate the Formation of Haustorium-like Structures in Castilleja.</title>
        <authorList>
            <person name="Buerger M."/>
            <person name="Peterson D."/>
            <person name="Chory J."/>
        </authorList>
    </citation>
    <scope>NUCLEOTIDE SEQUENCE [LARGE SCALE GENOMIC DNA]</scope>
</reference>
<dbReference type="AlphaFoldDB" id="A0ABD3CKG1"/>
<name>A0ABD3CKG1_9LAMI</name>
<protein>
    <recommendedName>
        <fullName evidence="9">Nuclear condensin complex subunit 3 C-terminal domain-containing protein</fullName>
    </recommendedName>
</protein>
<evidence type="ECO:0000256" key="2">
    <source>
        <dbReference type="ARBA" id="ARBA00006533"/>
    </source>
</evidence>
<accession>A0ABD3CKG1</accession>
<evidence type="ECO:0000259" key="9">
    <source>
        <dbReference type="Pfam" id="PF12719"/>
    </source>
</evidence>
<dbReference type="PANTHER" id="PTHR14418">
    <property type="entry name" value="CONDENSIN COMPLEX SUBUNIT 3-RELATED"/>
    <property type="match status" value="1"/>
</dbReference>
<dbReference type="GO" id="GO:0051301">
    <property type="term" value="P:cell division"/>
    <property type="evidence" value="ECO:0007669"/>
    <property type="project" value="UniProtKB-KW"/>
</dbReference>
<evidence type="ECO:0000313" key="11">
    <source>
        <dbReference type="Proteomes" id="UP001632038"/>
    </source>
</evidence>
<feature type="compositionally biased region" description="Basic residues" evidence="8">
    <location>
        <begin position="982"/>
        <end position="991"/>
    </location>
</feature>
<dbReference type="SUPFAM" id="SSF48371">
    <property type="entry name" value="ARM repeat"/>
    <property type="match status" value="1"/>
</dbReference>
<dbReference type="Gene3D" id="1.25.10.10">
    <property type="entry name" value="Leucine-rich Repeat Variant"/>
    <property type="match status" value="1"/>
</dbReference>
<evidence type="ECO:0000313" key="10">
    <source>
        <dbReference type="EMBL" id="KAL3630411.1"/>
    </source>
</evidence>
<proteinExistence type="inferred from homology"/>